<dbReference type="EMBL" id="BMKW01000020">
    <property type="protein sequence ID" value="GGJ40896.1"/>
    <property type="molecule type" value="Genomic_DNA"/>
</dbReference>
<name>A0A917NYI7_9PROT</name>
<accession>A0A917NYI7</accession>
<dbReference type="AlphaFoldDB" id="A0A917NYI7"/>
<evidence type="ECO:0000313" key="3">
    <source>
        <dbReference type="Proteomes" id="UP000661507"/>
    </source>
</evidence>
<proteinExistence type="predicted"/>
<reference evidence="2" key="2">
    <citation type="submission" date="2020-09" db="EMBL/GenBank/DDBJ databases">
        <authorList>
            <person name="Sun Q."/>
            <person name="Zhou Y."/>
        </authorList>
    </citation>
    <scope>NUCLEOTIDE SEQUENCE</scope>
    <source>
        <strain evidence="2">CGMCC 1.3617</strain>
    </source>
</reference>
<protein>
    <submittedName>
        <fullName evidence="2">Uncharacterized protein</fullName>
    </submittedName>
</protein>
<feature type="compositionally biased region" description="Basic and acidic residues" evidence="1">
    <location>
        <begin position="88"/>
        <end position="101"/>
    </location>
</feature>
<comment type="caution">
    <text evidence="2">The sequence shown here is derived from an EMBL/GenBank/DDBJ whole genome shotgun (WGS) entry which is preliminary data.</text>
</comment>
<dbReference type="Proteomes" id="UP000661507">
    <property type="component" value="Unassembled WGS sequence"/>
</dbReference>
<reference evidence="2" key="1">
    <citation type="journal article" date="2014" name="Int. J. Syst. Evol. Microbiol.">
        <title>Complete genome sequence of Corynebacterium casei LMG S-19264T (=DSM 44701T), isolated from a smear-ripened cheese.</title>
        <authorList>
            <consortium name="US DOE Joint Genome Institute (JGI-PGF)"/>
            <person name="Walter F."/>
            <person name="Albersmeier A."/>
            <person name="Kalinowski J."/>
            <person name="Ruckert C."/>
        </authorList>
    </citation>
    <scope>NUCLEOTIDE SEQUENCE</scope>
    <source>
        <strain evidence="2">CGMCC 1.3617</strain>
    </source>
</reference>
<gene>
    <name evidence="2" type="ORF">GCM10011320_55690</name>
</gene>
<evidence type="ECO:0000313" key="2">
    <source>
        <dbReference type="EMBL" id="GGJ40896.1"/>
    </source>
</evidence>
<evidence type="ECO:0000256" key="1">
    <source>
        <dbReference type="SAM" id="MobiDB-lite"/>
    </source>
</evidence>
<feature type="compositionally biased region" description="Gly residues" evidence="1">
    <location>
        <begin position="76"/>
        <end position="87"/>
    </location>
</feature>
<keyword evidence="3" id="KW-1185">Reference proteome</keyword>
<sequence>MLKVGPGKIRIAQRGARQVGADEVSRDEARLDGIRLDQLRPCECGALEGRIAQHGTGEVRAGQFALFQQAASPHHLGGGWVGAAGDGRPGKEQDQPRDKGG</sequence>
<feature type="region of interest" description="Disordered" evidence="1">
    <location>
        <begin position="75"/>
        <end position="101"/>
    </location>
</feature>
<organism evidence="2 3">
    <name type="scientific">Neoroseomonas lacus</name>
    <dbReference type="NCBI Taxonomy" id="287609"/>
    <lineage>
        <taxon>Bacteria</taxon>
        <taxon>Pseudomonadati</taxon>
        <taxon>Pseudomonadota</taxon>
        <taxon>Alphaproteobacteria</taxon>
        <taxon>Acetobacterales</taxon>
        <taxon>Acetobacteraceae</taxon>
        <taxon>Neoroseomonas</taxon>
    </lineage>
</organism>